<gene>
    <name evidence="1" type="ORF">CP985_14215</name>
</gene>
<accession>A0AAX2ACG8</accession>
<proteinExistence type="predicted"/>
<dbReference type="KEGG" id="amyt:AMYT_a0034"/>
<evidence type="ECO:0000313" key="2">
    <source>
        <dbReference type="Proteomes" id="UP000290092"/>
    </source>
</evidence>
<reference evidence="1 2" key="1">
    <citation type="submission" date="2017-09" db="EMBL/GenBank/DDBJ databases">
        <title>Genomics of the genus Arcobacter.</title>
        <authorList>
            <person name="Perez-Cataluna A."/>
            <person name="Figueras M.J."/>
            <person name="Salas-Masso N."/>
        </authorList>
    </citation>
    <scope>NUCLEOTIDE SEQUENCE [LARGE SCALE GENOMIC DNA]</scope>
    <source>
        <strain evidence="1 2">CECT 7386</strain>
    </source>
</reference>
<keyword evidence="2" id="KW-1185">Reference proteome</keyword>
<organism evidence="1 2">
    <name type="scientific">Malaciobacter mytili LMG 24559</name>
    <dbReference type="NCBI Taxonomy" id="1032238"/>
    <lineage>
        <taxon>Bacteria</taxon>
        <taxon>Pseudomonadati</taxon>
        <taxon>Campylobacterota</taxon>
        <taxon>Epsilonproteobacteria</taxon>
        <taxon>Campylobacterales</taxon>
        <taxon>Arcobacteraceae</taxon>
        <taxon>Malaciobacter</taxon>
    </lineage>
</organism>
<evidence type="ECO:0000313" key="1">
    <source>
        <dbReference type="EMBL" id="RXK12868.1"/>
    </source>
</evidence>
<dbReference type="EMBL" id="NXID01000076">
    <property type="protein sequence ID" value="RXK12868.1"/>
    <property type="molecule type" value="Genomic_DNA"/>
</dbReference>
<comment type="caution">
    <text evidence="1">The sequence shown here is derived from an EMBL/GenBank/DDBJ whole genome shotgun (WGS) entry which is preliminary data.</text>
</comment>
<dbReference type="RefSeq" id="WP_114843243.1">
    <property type="nucleotide sequence ID" value="NZ_CP031220.1"/>
</dbReference>
<protein>
    <submittedName>
        <fullName evidence="1">Uncharacterized protein</fullName>
    </submittedName>
</protein>
<name>A0AAX2ACG8_9BACT</name>
<dbReference type="Proteomes" id="UP000290092">
    <property type="component" value="Unassembled WGS sequence"/>
</dbReference>
<dbReference type="AlphaFoldDB" id="A0AAX2ACG8"/>
<sequence>MLLVEVLKENIENRYLNEEYLDINIIEEYVDSMNSEFQYLLLKLQFNSIKNYLTKELEEKVNELVKLINYDEFFCFEDAEEMALVLRTGVKLLDEEGKIYRYEFGLLNPYRVTYDNIDIPIDDDWYKCDGETPFKIIIGEQNEF</sequence>